<sequence length="207" mass="23203">MEVTLCLSKAKEDLPVACDETFYLRNARVYATVMPPERLSFFYDKLSVGNNSDRNKYRELFQFLDNLGNVVATNNGNFIKFLDVDSVMEYFRRRYPDGSSLSSVNKTPSSDYCCLTVPALTTFLNSVCGCLEGLTTVLAVGFTRKSDTDELWSFKNTFVVFENSGVISTFYGDNMDTSNSALLEVLDSFGSASRKTDFEKVVNLLSI</sequence>
<evidence type="ECO:0000313" key="1">
    <source>
        <dbReference type="EMBL" id="AID68575.1"/>
    </source>
</evidence>
<organism evidence="1">
    <name type="scientific">Grapevine leafroll-associated virus 4</name>
    <dbReference type="NCBI Taxonomy" id="70177"/>
    <lineage>
        <taxon>Viruses</taxon>
        <taxon>Riboviria</taxon>
        <taxon>Orthornavirae</taxon>
        <taxon>Kitrinoviricota</taxon>
        <taxon>Alsuviricetes</taxon>
        <taxon>Martellivirales</taxon>
        <taxon>Closteroviridae</taxon>
        <taxon>Ampelovirus</taxon>
        <taxon>Ampelovirus tetravitis</taxon>
    </lineage>
</organism>
<keyword evidence="1" id="KW-0946">Virion</keyword>
<keyword evidence="1" id="KW-0167">Capsid protein</keyword>
<dbReference type="GO" id="GO:0019028">
    <property type="term" value="C:viral capsid"/>
    <property type="evidence" value="ECO:0007669"/>
    <property type="project" value="UniProtKB-KW"/>
</dbReference>
<dbReference type="EMBL" id="KJ810572">
    <property type="protein sequence ID" value="AID68575.1"/>
    <property type="molecule type" value="Genomic_RNA"/>
</dbReference>
<accession>A0A068FPQ7</accession>
<protein>
    <submittedName>
        <fullName evidence="1">Coat protein duplicate</fullName>
    </submittedName>
</protein>
<reference evidence="1" key="1">
    <citation type="journal article" date="2015" name="J. Plant Pathol.">
        <title>Grapevine leafroll-associated virus 4 strain 9: complete genome and quantitative analysis of virus-derived small interfering RNA populations.</title>
        <authorList>
            <person name="Velasco L."/>
            <person name="Cretazzo E."/>
            <person name="Padilla C.V."/>
            <person name="Janssen D."/>
        </authorList>
    </citation>
    <scope>NUCLEOTIDE SEQUENCE</scope>
    <source>
        <strain evidence="1">9</strain>
    </source>
</reference>
<proteinExistence type="predicted"/>
<name>A0A068FPQ7_9CLOS</name>